<dbReference type="Proteomes" id="UP000014984">
    <property type="component" value="Chromosome"/>
</dbReference>
<dbReference type="Gene3D" id="1.10.10.10">
    <property type="entry name" value="Winged helix-like DNA-binding domain superfamily/Winged helix DNA-binding domain"/>
    <property type="match status" value="1"/>
</dbReference>
<dbReference type="InterPro" id="IPR009057">
    <property type="entry name" value="Homeodomain-like_sf"/>
</dbReference>
<reference evidence="2 3" key="1">
    <citation type="journal article" date="2013" name="Genome Biol. Evol.">
        <title>Comparison of metabolic capacities and inference of gene content evolution in mosquito-associated Spiroplasma diminutum and S. taiwanense.</title>
        <authorList>
            <person name="Lo W.S."/>
            <person name="Ku C."/>
            <person name="Chen L.L."/>
            <person name="Chang T.H."/>
            <person name="Kuo C.H."/>
        </authorList>
    </citation>
    <scope>NUCLEOTIDE SEQUENCE [LARGE SCALE GENOMIC DNA]</scope>
    <source>
        <strain evidence="2">CT-1</strain>
    </source>
</reference>
<dbReference type="RefSeq" id="WP_020833902.1">
    <property type="nucleotide sequence ID" value="NC_021846.1"/>
</dbReference>
<dbReference type="SUPFAM" id="SSF46689">
    <property type="entry name" value="Homeodomain-like"/>
    <property type="match status" value="1"/>
</dbReference>
<dbReference type="GO" id="GO:0003700">
    <property type="term" value="F:DNA-binding transcription factor activity"/>
    <property type="evidence" value="ECO:0007669"/>
    <property type="project" value="InterPro"/>
</dbReference>
<dbReference type="STRING" id="1276220.STAIW_v1c00680"/>
<dbReference type="HOGENOM" id="CLU_1853969_0_0_14"/>
<accession>S5MAI3</accession>
<organism evidence="2 3">
    <name type="scientific">Spiroplasma taiwanense CT-1</name>
    <dbReference type="NCBI Taxonomy" id="1276220"/>
    <lineage>
        <taxon>Bacteria</taxon>
        <taxon>Bacillati</taxon>
        <taxon>Mycoplasmatota</taxon>
        <taxon>Mollicutes</taxon>
        <taxon>Entomoplasmatales</taxon>
        <taxon>Spiroplasmataceae</taxon>
        <taxon>Spiroplasma</taxon>
    </lineage>
</organism>
<proteinExistence type="predicted"/>
<evidence type="ECO:0000313" key="2">
    <source>
        <dbReference type="EMBL" id="AGR40763.1"/>
    </source>
</evidence>
<sequence>MISYYEIIENISKGDKNSNNALIAKNIVENFLKGVVLPQNELAIKCYLSKSSITKFCKKINLDGYRKLTYHLKNEIEKFLEHNNNIPKVEGISYCELYFYGIKEIIDNNIDFMQEIINKINEYRKITIVFSYSLFSYE</sequence>
<dbReference type="KEGG" id="stai:STAIW_v1c00680"/>
<dbReference type="eggNOG" id="COG1737">
    <property type="taxonomic scope" value="Bacteria"/>
</dbReference>
<name>S5MAI3_9MOLU</name>
<dbReference type="EMBL" id="CP005074">
    <property type="protein sequence ID" value="AGR40763.1"/>
    <property type="molecule type" value="Genomic_DNA"/>
</dbReference>
<dbReference type="PATRIC" id="fig|1276220.3.peg.68"/>
<dbReference type="Pfam" id="PF01418">
    <property type="entry name" value="HTH_6"/>
    <property type="match status" value="1"/>
</dbReference>
<feature type="domain" description="HTH rpiR-type" evidence="1">
    <location>
        <begin position="17"/>
        <end position="77"/>
    </location>
</feature>
<gene>
    <name evidence="2" type="ORF">STAIW_v1c00680</name>
</gene>
<evidence type="ECO:0000259" key="1">
    <source>
        <dbReference type="Pfam" id="PF01418"/>
    </source>
</evidence>
<keyword evidence="3" id="KW-1185">Reference proteome</keyword>
<dbReference type="InterPro" id="IPR036388">
    <property type="entry name" value="WH-like_DNA-bd_sf"/>
</dbReference>
<dbReference type="OrthoDB" id="388934at2"/>
<dbReference type="InterPro" id="IPR000281">
    <property type="entry name" value="HTH_RpiR"/>
</dbReference>
<dbReference type="AlphaFoldDB" id="S5MAI3"/>
<protein>
    <recommendedName>
        <fullName evidence="1">HTH rpiR-type domain-containing protein</fullName>
    </recommendedName>
</protein>
<evidence type="ECO:0000313" key="3">
    <source>
        <dbReference type="Proteomes" id="UP000014984"/>
    </source>
</evidence>